<feature type="region of interest" description="Disordered" evidence="1">
    <location>
        <begin position="15"/>
        <end position="66"/>
    </location>
</feature>
<reference evidence="2" key="2">
    <citation type="journal article" date="2023" name="Int. J. Mol. Sci.">
        <title>De Novo Assembly and Annotation of 11 Diverse Shrub Willow (Salix) Genomes Reveals Novel Gene Organization in Sex-Linked Regions.</title>
        <authorList>
            <person name="Hyden B."/>
            <person name="Feng K."/>
            <person name="Yates T.B."/>
            <person name="Jawdy S."/>
            <person name="Cereghino C."/>
            <person name="Smart L.B."/>
            <person name="Muchero W."/>
        </authorList>
    </citation>
    <scope>NUCLEOTIDE SEQUENCE</scope>
    <source>
        <tissue evidence="2">Shoot tip</tissue>
    </source>
</reference>
<keyword evidence="3" id="KW-1185">Reference proteome</keyword>
<dbReference type="AlphaFoldDB" id="A0A9Q1A3K4"/>
<gene>
    <name evidence="2" type="ORF">OIU79_028933</name>
</gene>
<evidence type="ECO:0000313" key="3">
    <source>
        <dbReference type="Proteomes" id="UP001151532"/>
    </source>
</evidence>
<name>A0A9Q1A3K4_SALPP</name>
<evidence type="ECO:0000256" key="1">
    <source>
        <dbReference type="SAM" id="MobiDB-lite"/>
    </source>
</evidence>
<organism evidence="2 3">
    <name type="scientific">Salix purpurea</name>
    <name type="common">Purple osier willow</name>
    <dbReference type="NCBI Taxonomy" id="77065"/>
    <lineage>
        <taxon>Eukaryota</taxon>
        <taxon>Viridiplantae</taxon>
        <taxon>Streptophyta</taxon>
        <taxon>Embryophyta</taxon>
        <taxon>Tracheophyta</taxon>
        <taxon>Spermatophyta</taxon>
        <taxon>Magnoliopsida</taxon>
        <taxon>eudicotyledons</taxon>
        <taxon>Gunneridae</taxon>
        <taxon>Pentapetalae</taxon>
        <taxon>rosids</taxon>
        <taxon>fabids</taxon>
        <taxon>Malpighiales</taxon>
        <taxon>Salicaceae</taxon>
        <taxon>Saliceae</taxon>
        <taxon>Salix</taxon>
    </lineage>
</organism>
<dbReference type="Proteomes" id="UP001151532">
    <property type="component" value="Chromosome 16"/>
</dbReference>
<dbReference type="EMBL" id="JAPFFK010000007">
    <property type="protein sequence ID" value="KAJ6756642.1"/>
    <property type="molecule type" value="Genomic_DNA"/>
</dbReference>
<reference evidence="2" key="1">
    <citation type="submission" date="2022-11" db="EMBL/GenBank/DDBJ databases">
        <authorList>
            <person name="Hyden B.L."/>
            <person name="Feng K."/>
            <person name="Yates T."/>
            <person name="Jawdy S."/>
            <person name="Smart L.B."/>
            <person name="Muchero W."/>
        </authorList>
    </citation>
    <scope>NUCLEOTIDE SEQUENCE</scope>
    <source>
        <tissue evidence="2">Shoot tip</tissue>
    </source>
</reference>
<accession>A0A9Q1A3K4</accession>
<comment type="caution">
    <text evidence="2">The sequence shown here is derived from an EMBL/GenBank/DDBJ whole genome shotgun (WGS) entry which is preliminary data.</text>
</comment>
<sequence>MVVLWGCSLELRFIGSGSSSEGRGMPPPFGLPSRNSKKKEEARKKKRKVSPTTGSPSSRKLFDKDPNGFISLAESWAMS</sequence>
<evidence type="ECO:0000313" key="2">
    <source>
        <dbReference type="EMBL" id="KAJ6756642.1"/>
    </source>
</evidence>
<protein>
    <submittedName>
        <fullName evidence="2">Uncharacterized protein</fullName>
    </submittedName>
</protein>
<proteinExistence type="predicted"/>